<feature type="transmembrane region" description="Helical" evidence="10">
    <location>
        <begin position="28"/>
        <end position="51"/>
    </location>
</feature>
<evidence type="ECO:0000256" key="10">
    <source>
        <dbReference type="RuleBase" id="RU364125"/>
    </source>
</evidence>
<reference evidence="12" key="1">
    <citation type="submission" date="2013-04" db="EMBL/GenBank/DDBJ databases">
        <title>Thioclava sp. 13D2W-2 Genome Sequencing.</title>
        <authorList>
            <person name="Lai Q."/>
            <person name="Li G."/>
            <person name="Shao Z."/>
        </authorList>
    </citation>
    <scope>NUCLEOTIDE SEQUENCE [LARGE SCALE GENOMIC DNA]</scope>
    <source>
        <strain evidence="12">13D2W-2</strain>
    </source>
</reference>
<comment type="function">
    <text evidence="1 10">Controls the rotational direction of flagella during chemotaxis.</text>
</comment>
<dbReference type="Pfam" id="PF03748">
    <property type="entry name" value="FliL"/>
    <property type="match status" value="1"/>
</dbReference>
<comment type="subcellular location">
    <subcellularLocation>
        <location evidence="10">Cell inner membrane</location>
    </subcellularLocation>
    <subcellularLocation>
        <location evidence="2">Cell membrane</location>
        <topology evidence="2">Single-pass membrane protein</topology>
    </subcellularLocation>
</comment>
<keyword evidence="9 10" id="KW-0472">Membrane</keyword>
<evidence type="ECO:0000256" key="3">
    <source>
        <dbReference type="ARBA" id="ARBA00008281"/>
    </source>
</evidence>
<dbReference type="PANTHER" id="PTHR35091:SF2">
    <property type="entry name" value="FLAGELLAR PROTEIN FLIL"/>
    <property type="match status" value="1"/>
</dbReference>
<keyword evidence="6 10" id="KW-0812">Transmembrane</keyword>
<evidence type="ECO:0000256" key="5">
    <source>
        <dbReference type="ARBA" id="ARBA00022500"/>
    </source>
</evidence>
<keyword evidence="12" id="KW-1185">Reference proteome</keyword>
<organism evidence="11 12">
    <name type="scientific">Thioclava atlantica</name>
    <dbReference type="NCBI Taxonomy" id="1317124"/>
    <lineage>
        <taxon>Bacteria</taxon>
        <taxon>Pseudomonadati</taxon>
        <taxon>Pseudomonadota</taxon>
        <taxon>Alphaproteobacteria</taxon>
        <taxon>Rhodobacterales</taxon>
        <taxon>Paracoccaceae</taxon>
        <taxon>Thioclava</taxon>
    </lineage>
</organism>
<dbReference type="STRING" id="1317124.DW2_06953"/>
<keyword evidence="10" id="KW-0997">Cell inner membrane</keyword>
<proteinExistence type="inferred from homology"/>
<comment type="similarity">
    <text evidence="3 10">Belongs to the FliL family.</text>
</comment>
<evidence type="ECO:0000313" key="11">
    <source>
        <dbReference type="EMBL" id="KFE35681.1"/>
    </source>
</evidence>
<evidence type="ECO:0000256" key="7">
    <source>
        <dbReference type="ARBA" id="ARBA00022779"/>
    </source>
</evidence>
<comment type="caution">
    <text evidence="11">The sequence shown here is derived from an EMBL/GenBank/DDBJ whole genome shotgun (WGS) entry which is preliminary data.</text>
</comment>
<dbReference type="PANTHER" id="PTHR35091">
    <property type="entry name" value="FLAGELLAR PROTEIN FLIL"/>
    <property type="match status" value="1"/>
</dbReference>
<dbReference type="InterPro" id="IPR005503">
    <property type="entry name" value="FliL"/>
</dbReference>
<dbReference type="GO" id="GO:0071978">
    <property type="term" value="P:bacterial-type flagellum-dependent swarming motility"/>
    <property type="evidence" value="ECO:0007669"/>
    <property type="project" value="TreeGrafter"/>
</dbReference>
<evidence type="ECO:0000256" key="6">
    <source>
        <dbReference type="ARBA" id="ARBA00022692"/>
    </source>
</evidence>
<dbReference type="GO" id="GO:0006935">
    <property type="term" value="P:chemotaxis"/>
    <property type="evidence" value="ECO:0007669"/>
    <property type="project" value="UniProtKB-KW"/>
</dbReference>
<accession>A0A085TY84</accession>
<evidence type="ECO:0000256" key="8">
    <source>
        <dbReference type="ARBA" id="ARBA00022989"/>
    </source>
</evidence>
<dbReference type="RefSeq" id="WP_051855571.1">
    <property type="nucleotide sequence ID" value="NZ_AQRC01000004.1"/>
</dbReference>
<keyword evidence="8 10" id="KW-1133">Transmembrane helix</keyword>
<dbReference type="Proteomes" id="UP000028607">
    <property type="component" value="Unassembled WGS sequence"/>
</dbReference>
<evidence type="ECO:0000256" key="2">
    <source>
        <dbReference type="ARBA" id="ARBA00004162"/>
    </source>
</evidence>
<keyword evidence="4" id="KW-1003">Cell membrane</keyword>
<protein>
    <recommendedName>
        <fullName evidence="10">Flagellar protein FliL</fullName>
    </recommendedName>
</protein>
<keyword evidence="11" id="KW-0966">Cell projection</keyword>
<keyword evidence="11" id="KW-0969">Cilium</keyword>
<dbReference type="OrthoDB" id="7725598at2"/>
<dbReference type="EMBL" id="AQRC01000004">
    <property type="protein sequence ID" value="KFE35681.1"/>
    <property type="molecule type" value="Genomic_DNA"/>
</dbReference>
<dbReference type="PATRIC" id="fig|1317124.6.peg.1409"/>
<keyword evidence="5 10" id="KW-0145">Chemotaxis</keyword>
<evidence type="ECO:0000256" key="4">
    <source>
        <dbReference type="ARBA" id="ARBA00022475"/>
    </source>
</evidence>
<evidence type="ECO:0000313" key="12">
    <source>
        <dbReference type="Proteomes" id="UP000028607"/>
    </source>
</evidence>
<dbReference type="eggNOG" id="COG1580">
    <property type="taxonomic scope" value="Bacteria"/>
</dbReference>
<name>A0A085TY84_9RHOB</name>
<gene>
    <name evidence="11" type="ORF">DW2_06953</name>
</gene>
<keyword evidence="7 10" id="KW-0283">Flagellar rotation</keyword>
<dbReference type="GO" id="GO:0005886">
    <property type="term" value="C:plasma membrane"/>
    <property type="evidence" value="ECO:0007669"/>
    <property type="project" value="UniProtKB-SubCell"/>
</dbReference>
<dbReference type="GO" id="GO:0009425">
    <property type="term" value="C:bacterial-type flagellum basal body"/>
    <property type="evidence" value="ECO:0007669"/>
    <property type="project" value="InterPro"/>
</dbReference>
<sequence length="181" mass="18978">MTDAAVEGEEVGETPETRWRFLRDHKRVVIAAGALAFVAMLCGGLVAFGGVSALTGGKAADSAGHGASGAEASAGADALLDFDDIVVNITGMTATGAPAARYLKIHLALVYPESQDAEAVMSAKKPFMRDTFTGFLRQMTEEDLRGSIGLVKLKSELLKRARAVVGNDTPKEVLISDLVVQ</sequence>
<dbReference type="AlphaFoldDB" id="A0A085TY84"/>
<keyword evidence="11" id="KW-0282">Flagellum</keyword>
<reference evidence="11 12" key="2">
    <citation type="journal article" date="2015" name="Antonie Van Leeuwenhoek">
        <title>Thioclava indica sp. nov., isolated from surface seawater of the Indian Ocean.</title>
        <authorList>
            <person name="Liu Y."/>
            <person name="Lai Q."/>
            <person name="Du J."/>
            <person name="Xu H."/>
            <person name="Jiang L."/>
            <person name="Shao Z."/>
        </authorList>
    </citation>
    <scope>NUCLEOTIDE SEQUENCE [LARGE SCALE GENOMIC DNA]</scope>
    <source>
        <strain evidence="11 12">13D2W-2</strain>
    </source>
</reference>
<evidence type="ECO:0000256" key="1">
    <source>
        <dbReference type="ARBA" id="ARBA00002254"/>
    </source>
</evidence>
<evidence type="ECO:0000256" key="9">
    <source>
        <dbReference type="ARBA" id="ARBA00023136"/>
    </source>
</evidence>